<feature type="compositionally biased region" description="Low complexity" evidence="1">
    <location>
        <begin position="428"/>
        <end position="440"/>
    </location>
</feature>
<evidence type="ECO:0000256" key="1">
    <source>
        <dbReference type="SAM" id="MobiDB-lite"/>
    </source>
</evidence>
<feature type="compositionally biased region" description="Polar residues" evidence="1">
    <location>
        <begin position="460"/>
        <end position="473"/>
    </location>
</feature>
<dbReference type="PANTHER" id="PTHR37736:SF1">
    <property type="entry name" value="GLYCINE-RICH PROTEIN"/>
    <property type="match status" value="1"/>
</dbReference>
<dbReference type="PANTHER" id="PTHR37736">
    <property type="entry name" value="GLYCINE-RICH PROTEIN"/>
    <property type="match status" value="1"/>
</dbReference>
<feature type="compositionally biased region" description="Low complexity" evidence="1">
    <location>
        <begin position="395"/>
        <end position="406"/>
    </location>
</feature>
<proteinExistence type="predicted"/>
<evidence type="ECO:0008006" key="4">
    <source>
        <dbReference type="Google" id="ProtNLM"/>
    </source>
</evidence>
<accession>A0A6A4L2P7</accession>
<dbReference type="EMBL" id="QEFC01002154">
    <property type="protein sequence ID" value="KAE9453933.1"/>
    <property type="molecule type" value="Genomic_DNA"/>
</dbReference>
<name>A0A6A4L2P7_9ERIC</name>
<dbReference type="Proteomes" id="UP000428333">
    <property type="component" value="Linkage Group LG08"/>
</dbReference>
<feature type="compositionally biased region" description="Polar residues" evidence="1">
    <location>
        <begin position="317"/>
        <end position="331"/>
    </location>
</feature>
<feature type="non-terminal residue" evidence="2">
    <location>
        <position position="1"/>
    </location>
</feature>
<feature type="compositionally biased region" description="Acidic residues" evidence="1">
    <location>
        <begin position="352"/>
        <end position="365"/>
    </location>
</feature>
<organism evidence="2 3">
    <name type="scientific">Rhododendron williamsianum</name>
    <dbReference type="NCBI Taxonomy" id="262921"/>
    <lineage>
        <taxon>Eukaryota</taxon>
        <taxon>Viridiplantae</taxon>
        <taxon>Streptophyta</taxon>
        <taxon>Embryophyta</taxon>
        <taxon>Tracheophyta</taxon>
        <taxon>Spermatophyta</taxon>
        <taxon>Magnoliopsida</taxon>
        <taxon>eudicotyledons</taxon>
        <taxon>Gunneridae</taxon>
        <taxon>Pentapetalae</taxon>
        <taxon>asterids</taxon>
        <taxon>Ericales</taxon>
        <taxon>Ericaceae</taxon>
        <taxon>Ericoideae</taxon>
        <taxon>Rhodoreae</taxon>
        <taxon>Rhododendron</taxon>
    </lineage>
</organism>
<gene>
    <name evidence="2" type="ORF">C3L33_14073</name>
</gene>
<reference evidence="2 3" key="1">
    <citation type="journal article" date="2019" name="Genome Biol. Evol.">
        <title>The Rhododendron genome and chromosomal organization provide insight into shared whole-genome duplications across the heath family (Ericaceae).</title>
        <authorList>
            <person name="Soza V.L."/>
            <person name="Lindsley D."/>
            <person name="Waalkes A."/>
            <person name="Ramage E."/>
            <person name="Patwardhan R.P."/>
            <person name="Burton J.N."/>
            <person name="Adey A."/>
            <person name="Kumar A."/>
            <person name="Qiu R."/>
            <person name="Shendure J."/>
            <person name="Hall B."/>
        </authorList>
    </citation>
    <scope>NUCLEOTIDE SEQUENCE [LARGE SCALE GENOMIC DNA]</scope>
    <source>
        <strain evidence="2">RSF 1966-606</strain>
    </source>
</reference>
<protein>
    <recommendedName>
        <fullName evidence="4">Glycine-rich protein</fullName>
    </recommendedName>
</protein>
<comment type="caution">
    <text evidence="2">The sequence shown here is derived from an EMBL/GenBank/DDBJ whole genome shotgun (WGS) entry which is preliminary data.</text>
</comment>
<feature type="compositionally biased region" description="Gly residues" evidence="1">
    <location>
        <begin position="385"/>
        <end position="394"/>
    </location>
</feature>
<keyword evidence="3" id="KW-1185">Reference proteome</keyword>
<sequence>MATTPVSESTDGPVLSVINKRLRSLKKKLNRIVQTEESQAQGKLLNKEQEEVLRSRPYVVAAMEELEKLRAPIASALAEEINLAVTRQHHQASSSPASTESEREQDIEDLVKLLYFGSMFDVKGQNDFTSTMLTRTHERGCCLTYDYVTDDESSFGDLLSEKDLDSISALSGLVVSRPVDSSLSHKEALRRCVSNATQWLLRSDHPIDSDPNITCMSSLRFRYGFLSSFGCILIDREHEAPHYAGLRAKLNKIMASDYVTTTPEMKATVEMAAAAAGNYASFQVPVHESMGSVSVPVHVEGLDEQYQLQKDVDASNFQGNQTYDDQSSPVEESQKVGEFEAENSTEVRSQTEVEEPQEESLDPSDMESKEQQYAPRRNYPNNQRGGRGAGGGRRGYYPNGRGARGSSRGGGPYQNGRNQFFDHPGNHPGNYFPRNYYNNRGRGGRGGGGGGGGGNFYNNHTSGAQATNPPAES</sequence>
<dbReference type="AlphaFoldDB" id="A0A6A4L2P7"/>
<evidence type="ECO:0000313" key="3">
    <source>
        <dbReference type="Proteomes" id="UP000428333"/>
    </source>
</evidence>
<feature type="compositionally biased region" description="Gly residues" evidence="1">
    <location>
        <begin position="444"/>
        <end position="455"/>
    </location>
</feature>
<evidence type="ECO:0000313" key="2">
    <source>
        <dbReference type="EMBL" id="KAE9453933.1"/>
    </source>
</evidence>
<dbReference type="OrthoDB" id="69150at2759"/>
<feature type="region of interest" description="Disordered" evidence="1">
    <location>
        <begin position="317"/>
        <end position="473"/>
    </location>
</feature>